<dbReference type="Gene3D" id="3.30.200.20">
    <property type="entry name" value="Phosphorylase Kinase, domain 1"/>
    <property type="match status" value="1"/>
</dbReference>
<dbReference type="InterPro" id="IPR008271">
    <property type="entry name" value="Ser/Thr_kinase_AS"/>
</dbReference>
<keyword evidence="1" id="KW-0723">Serine/threonine-protein kinase</keyword>
<keyword evidence="3 6" id="KW-0547">Nucleotide-binding</keyword>
<dbReference type="SUPFAM" id="SSF56112">
    <property type="entry name" value="Protein kinase-like (PK-like)"/>
    <property type="match status" value="1"/>
</dbReference>
<gene>
    <name evidence="9" type="ORF">Tco_1005347</name>
</gene>
<dbReference type="InterPro" id="IPR011009">
    <property type="entry name" value="Kinase-like_dom_sf"/>
</dbReference>
<feature type="domain" description="Protein kinase" evidence="8">
    <location>
        <begin position="21"/>
        <end position="306"/>
    </location>
</feature>
<dbReference type="InterPro" id="IPR045272">
    <property type="entry name" value="ANXUR1/2-like"/>
</dbReference>
<keyword evidence="4 9" id="KW-0418">Kinase</keyword>
<dbReference type="SMART" id="SM00220">
    <property type="entry name" value="S_TKc"/>
    <property type="match status" value="1"/>
</dbReference>
<evidence type="ECO:0000256" key="6">
    <source>
        <dbReference type="PROSITE-ProRule" id="PRU10141"/>
    </source>
</evidence>
<dbReference type="Gene3D" id="2.60.40.150">
    <property type="entry name" value="C2 domain"/>
    <property type="match status" value="2"/>
</dbReference>
<dbReference type="Proteomes" id="UP001151760">
    <property type="component" value="Unassembled WGS sequence"/>
</dbReference>
<evidence type="ECO:0000256" key="5">
    <source>
        <dbReference type="ARBA" id="ARBA00022840"/>
    </source>
</evidence>
<proteinExistence type="predicted"/>
<dbReference type="InterPro" id="IPR017441">
    <property type="entry name" value="Protein_kinase_ATP_BS"/>
</dbReference>
<feature type="domain" description="C2" evidence="7">
    <location>
        <begin position="321"/>
        <end position="444"/>
    </location>
</feature>
<dbReference type="PANTHER" id="PTHR27003:SF467">
    <property type="entry name" value="PROTEIN KINASE DOMAIN-CONTAINING PROTEIN"/>
    <property type="match status" value="1"/>
</dbReference>
<feature type="binding site" evidence="6">
    <location>
        <position position="52"/>
    </location>
    <ligand>
        <name>ATP</name>
        <dbReference type="ChEBI" id="CHEBI:30616"/>
    </ligand>
</feature>
<protein>
    <submittedName>
        <fullName evidence="9">Protein kinase, ATP binding site-containing protein</fullName>
    </submittedName>
</protein>
<dbReference type="SUPFAM" id="SSF49562">
    <property type="entry name" value="C2 domain (Calcium/lipid-binding domain, CaLB)"/>
    <property type="match status" value="2"/>
</dbReference>
<accession>A0ABQ5FF66</accession>
<dbReference type="PROSITE" id="PS00107">
    <property type="entry name" value="PROTEIN_KINASE_ATP"/>
    <property type="match status" value="1"/>
</dbReference>
<name>A0ABQ5FF66_9ASTR</name>
<dbReference type="InterPro" id="IPR035892">
    <property type="entry name" value="C2_domain_sf"/>
</dbReference>
<dbReference type="Pfam" id="PF00168">
    <property type="entry name" value="C2"/>
    <property type="match status" value="2"/>
</dbReference>
<evidence type="ECO:0000259" key="7">
    <source>
        <dbReference type="PROSITE" id="PS50004"/>
    </source>
</evidence>
<dbReference type="GO" id="GO:0016301">
    <property type="term" value="F:kinase activity"/>
    <property type="evidence" value="ECO:0007669"/>
    <property type="project" value="UniProtKB-KW"/>
</dbReference>
<dbReference type="SMART" id="SM00239">
    <property type="entry name" value="C2"/>
    <property type="match status" value="2"/>
</dbReference>
<evidence type="ECO:0000313" key="9">
    <source>
        <dbReference type="EMBL" id="GJT61814.1"/>
    </source>
</evidence>
<dbReference type="InterPro" id="IPR000008">
    <property type="entry name" value="C2_dom"/>
</dbReference>
<evidence type="ECO:0000256" key="1">
    <source>
        <dbReference type="ARBA" id="ARBA00022527"/>
    </source>
</evidence>
<reference evidence="9" key="1">
    <citation type="journal article" date="2022" name="Int. J. Mol. Sci.">
        <title>Draft Genome of Tanacetum Coccineum: Genomic Comparison of Closely Related Tanacetum-Family Plants.</title>
        <authorList>
            <person name="Yamashiro T."/>
            <person name="Shiraishi A."/>
            <person name="Nakayama K."/>
            <person name="Satake H."/>
        </authorList>
    </citation>
    <scope>NUCLEOTIDE SEQUENCE</scope>
</reference>
<evidence type="ECO:0000313" key="10">
    <source>
        <dbReference type="Proteomes" id="UP001151760"/>
    </source>
</evidence>
<dbReference type="EMBL" id="BQNB010017320">
    <property type="protein sequence ID" value="GJT61814.1"/>
    <property type="molecule type" value="Genomic_DNA"/>
</dbReference>
<sequence>MKPFEHLKISLKAIKSATNDFSNGKCIGRGGFGEVYMGEIVHSMGKSVVALKRLNRKHGQGDPEFLMEIIMLSSHKHENIISLLGYCDECGERILVYEYASNECLDKYLLSSELTWARRLNICIGAARGLMSLHNADGAQQRILHRDIKSSNILLDENWNAKISDFGLSKLGPANQQITFVVSSNMAGTHGYCDPQYLKTGVLRKESDVYSFGVVLFEVLSGKVSTFDEYQDSDEPWLVRLVRKSCEQNTLDEVIHSTIKDEISSDSLKMFTTIACKCLKTESKDRPLMSEVVKALEDALQSHQLIMDRHAVMRIEKNTIKVPAMKIVNYEAMEHPVGTLHVKVVRVMNLKKTCVFFERDCFVKVGLTNDSLPSKKTNTIESLNPEWNEEFLLVVKDIFKLLKFQFGKERMWKHDLPLEDLIPEQQKSLTFELLKHMDNNHVENNKSHGQLMIELMYKPLTRDEVRSYSEKANEVKKPLKVAGWLIVTILEAEDIQVTNPFIYVTIENDRRQTTLANKSFDPVWNEEIMFSFEKPPTNEILNLELHSSSQMSKFFQWTKRGHVNISLEDIVKRTRTKEMYHLEDTTRGGRIHVELEWRTSLQGRSRIHGAITCLSNKVSGCIPRVAEVTPFMELFMDASRYGFESLDDEQ</sequence>
<comment type="caution">
    <text evidence="9">The sequence shown here is derived from an EMBL/GenBank/DDBJ whole genome shotgun (WGS) entry which is preliminary data.</text>
</comment>
<evidence type="ECO:0000256" key="4">
    <source>
        <dbReference type="ARBA" id="ARBA00022777"/>
    </source>
</evidence>
<dbReference type="PROSITE" id="PS50004">
    <property type="entry name" value="C2"/>
    <property type="match status" value="2"/>
</dbReference>
<evidence type="ECO:0000256" key="2">
    <source>
        <dbReference type="ARBA" id="ARBA00022679"/>
    </source>
</evidence>
<dbReference type="PROSITE" id="PS50011">
    <property type="entry name" value="PROTEIN_KINASE_DOM"/>
    <property type="match status" value="1"/>
</dbReference>
<evidence type="ECO:0000256" key="3">
    <source>
        <dbReference type="ARBA" id="ARBA00022741"/>
    </source>
</evidence>
<keyword evidence="10" id="KW-1185">Reference proteome</keyword>
<dbReference type="PANTHER" id="PTHR27003">
    <property type="entry name" value="OS07G0166700 PROTEIN"/>
    <property type="match status" value="1"/>
</dbReference>
<dbReference type="Pfam" id="PF07714">
    <property type="entry name" value="PK_Tyr_Ser-Thr"/>
    <property type="match status" value="1"/>
</dbReference>
<dbReference type="InterPro" id="IPR000719">
    <property type="entry name" value="Prot_kinase_dom"/>
</dbReference>
<dbReference type="InterPro" id="IPR001245">
    <property type="entry name" value="Ser-Thr/Tyr_kinase_cat_dom"/>
</dbReference>
<evidence type="ECO:0000259" key="8">
    <source>
        <dbReference type="PROSITE" id="PS50011"/>
    </source>
</evidence>
<dbReference type="Gene3D" id="1.10.510.10">
    <property type="entry name" value="Transferase(Phosphotransferase) domain 1"/>
    <property type="match status" value="1"/>
</dbReference>
<feature type="domain" description="C2" evidence="7">
    <location>
        <begin position="466"/>
        <end position="580"/>
    </location>
</feature>
<keyword evidence="2" id="KW-0808">Transferase</keyword>
<reference evidence="9" key="2">
    <citation type="submission" date="2022-01" db="EMBL/GenBank/DDBJ databases">
        <authorList>
            <person name="Yamashiro T."/>
            <person name="Shiraishi A."/>
            <person name="Satake H."/>
            <person name="Nakayama K."/>
        </authorList>
    </citation>
    <scope>NUCLEOTIDE SEQUENCE</scope>
</reference>
<keyword evidence="5 6" id="KW-0067">ATP-binding</keyword>
<dbReference type="PROSITE" id="PS00108">
    <property type="entry name" value="PROTEIN_KINASE_ST"/>
    <property type="match status" value="1"/>
</dbReference>
<organism evidence="9 10">
    <name type="scientific">Tanacetum coccineum</name>
    <dbReference type="NCBI Taxonomy" id="301880"/>
    <lineage>
        <taxon>Eukaryota</taxon>
        <taxon>Viridiplantae</taxon>
        <taxon>Streptophyta</taxon>
        <taxon>Embryophyta</taxon>
        <taxon>Tracheophyta</taxon>
        <taxon>Spermatophyta</taxon>
        <taxon>Magnoliopsida</taxon>
        <taxon>eudicotyledons</taxon>
        <taxon>Gunneridae</taxon>
        <taxon>Pentapetalae</taxon>
        <taxon>asterids</taxon>
        <taxon>campanulids</taxon>
        <taxon>Asterales</taxon>
        <taxon>Asteraceae</taxon>
        <taxon>Asteroideae</taxon>
        <taxon>Anthemideae</taxon>
        <taxon>Anthemidinae</taxon>
        <taxon>Tanacetum</taxon>
    </lineage>
</organism>